<evidence type="ECO:0000256" key="2">
    <source>
        <dbReference type="SAM" id="SignalP"/>
    </source>
</evidence>
<reference evidence="5" key="1">
    <citation type="journal article" date="2019" name="Int. J. Syst. Evol. Microbiol.">
        <title>The Global Catalogue of Microorganisms (GCM) 10K type strain sequencing project: providing services to taxonomists for standard genome sequencing and annotation.</title>
        <authorList>
            <consortium name="The Broad Institute Genomics Platform"/>
            <consortium name="The Broad Institute Genome Sequencing Center for Infectious Disease"/>
            <person name="Wu L."/>
            <person name="Ma J."/>
        </authorList>
    </citation>
    <scope>NUCLEOTIDE SEQUENCE [LARGE SCALE GENOMIC DNA]</scope>
    <source>
        <strain evidence="5">KCTC 42424</strain>
    </source>
</reference>
<dbReference type="EMBL" id="JBHRYB010000014">
    <property type="protein sequence ID" value="MFC3681287.1"/>
    <property type="molecule type" value="Genomic_DNA"/>
</dbReference>
<sequence length="297" mass="33292">MLNVKRLLLLSVFLSASTQAEFTLTDDAGVEHHFAQPVQRVVSLMPHGTELMFEVGAGELIVGAVQYSDFPPAAKKIPRVGGYSGLNIEAIAALNPDILLAWPDGNSQRELARLKQLGFRLFASDPVSYEDIANNLRRLGQMTGRRDQGEQAARQFMTEVTDLKQRYSAQPTLSVFYQVWYEPLLTQNKDTFISQAIELCGGHNIFAELAIRAPQVSKEAVLMADPDVIVASGMGESRPEWLDDWREYSHLKAVRSGSLYHIHPDFFNRPTSRFLVGSRQLCEQMDGTRQRRQPAAE</sequence>
<gene>
    <name evidence="4" type="ORF">ACFOMG_14375</name>
</gene>
<dbReference type="RefSeq" id="WP_376867614.1">
    <property type="nucleotide sequence ID" value="NZ_JBHRYB010000014.1"/>
</dbReference>
<proteinExistence type="predicted"/>
<dbReference type="InterPro" id="IPR002491">
    <property type="entry name" value="ABC_transptr_periplasmic_BD"/>
</dbReference>
<dbReference type="SUPFAM" id="SSF53807">
    <property type="entry name" value="Helical backbone' metal receptor"/>
    <property type="match status" value="1"/>
</dbReference>
<dbReference type="Gene3D" id="3.40.50.1980">
    <property type="entry name" value="Nitrogenase molybdenum iron protein domain"/>
    <property type="match status" value="2"/>
</dbReference>
<dbReference type="InterPro" id="IPR050902">
    <property type="entry name" value="ABC_Transporter_SBP"/>
</dbReference>
<accession>A0ABV7VVN9</accession>
<dbReference type="PROSITE" id="PS50983">
    <property type="entry name" value="FE_B12_PBP"/>
    <property type="match status" value="1"/>
</dbReference>
<dbReference type="PANTHER" id="PTHR30535">
    <property type="entry name" value="VITAMIN B12-BINDING PROTEIN"/>
    <property type="match status" value="1"/>
</dbReference>
<dbReference type="Pfam" id="PF01497">
    <property type="entry name" value="Peripla_BP_2"/>
    <property type="match status" value="1"/>
</dbReference>
<dbReference type="CDD" id="cd01144">
    <property type="entry name" value="BtuF"/>
    <property type="match status" value="1"/>
</dbReference>
<protein>
    <submittedName>
        <fullName evidence="4">Cobalamin-binding protein</fullName>
    </submittedName>
</protein>
<dbReference type="InterPro" id="IPR054828">
    <property type="entry name" value="Vit_B12_bind_prot"/>
</dbReference>
<feature type="chain" id="PRO_5045219609" evidence="2">
    <location>
        <begin position="21"/>
        <end position="297"/>
    </location>
</feature>
<evidence type="ECO:0000256" key="1">
    <source>
        <dbReference type="ARBA" id="ARBA00022729"/>
    </source>
</evidence>
<feature type="signal peptide" evidence="2">
    <location>
        <begin position="1"/>
        <end position="20"/>
    </location>
</feature>
<dbReference type="PANTHER" id="PTHR30535:SF34">
    <property type="entry name" value="MOLYBDATE-BINDING PROTEIN MOLA"/>
    <property type="match status" value="1"/>
</dbReference>
<dbReference type="NCBIfam" id="NF038402">
    <property type="entry name" value="TroA_like"/>
    <property type="match status" value="1"/>
</dbReference>
<keyword evidence="5" id="KW-1185">Reference proteome</keyword>
<evidence type="ECO:0000259" key="3">
    <source>
        <dbReference type="PROSITE" id="PS50983"/>
    </source>
</evidence>
<organism evidence="4 5">
    <name type="scientific">Bacterioplanoides pacificum</name>
    <dbReference type="NCBI Taxonomy" id="1171596"/>
    <lineage>
        <taxon>Bacteria</taxon>
        <taxon>Pseudomonadati</taxon>
        <taxon>Pseudomonadota</taxon>
        <taxon>Gammaproteobacteria</taxon>
        <taxon>Oceanospirillales</taxon>
        <taxon>Oceanospirillaceae</taxon>
        <taxon>Bacterioplanoides</taxon>
    </lineage>
</organism>
<evidence type="ECO:0000313" key="4">
    <source>
        <dbReference type="EMBL" id="MFC3681287.1"/>
    </source>
</evidence>
<name>A0ABV7VVN9_9GAMM</name>
<evidence type="ECO:0000313" key="5">
    <source>
        <dbReference type="Proteomes" id="UP001595722"/>
    </source>
</evidence>
<comment type="caution">
    <text evidence="4">The sequence shown here is derived from an EMBL/GenBank/DDBJ whole genome shotgun (WGS) entry which is preliminary data.</text>
</comment>
<dbReference type="Proteomes" id="UP001595722">
    <property type="component" value="Unassembled WGS sequence"/>
</dbReference>
<keyword evidence="1 2" id="KW-0732">Signal</keyword>
<feature type="domain" description="Fe/B12 periplasmic-binding" evidence="3">
    <location>
        <begin position="40"/>
        <end position="293"/>
    </location>
</feature>